<accession>A0A417Z4D6</accession>
<gene>
    <name evidence="1" type="ORF">D1832_09850</name>
</gene>
<comment type="caution">
    <text evidence="1">The sequence shown here is derived from an EMBL/GenBank/DDBJ whole genome shotgun (WGS) entry which is preliminary data.</text>
</comment>
<dbReference type="RefSeq" id="WP_118913709.1">
    <property type="nucleotide sequence ID" value="NZ_CBCRVH010000011.1"/>
</dbReference>
<dbReference type="Proteomes" id="UP000285376">
    <property type="component" value="Unassembled WGS sequence"/>
</dbReference>
<name>A0A417Z4D6_9MICO</name>
<proteinExistence type="predicted"/>
<dbReference type="SUPFAM" id="SSF88723">
    <property type="entry name" value="PIN domain-like"/>
    <property type="match status" value="1"/>
</dbReference>
<organism evidence="1 2">
    <name type="scientific">Dermacoccus abyssi</name>
    <dbReference type="NCBI Taxonomy" id="322596"/>
    <lineage>
        <taxon>Bacteria</taxon>
        <taxon>Bacillati</taxon>
        <taxon>Actinomycetota</taxon>
        <taxon>Actinomycetes</taxon>
        <taxon>Micrococcales</taxon>
        <taxon>Dermacoccaceae</taxon>
        <taxon>Dermacoccus</taxon>
    </lineage>
</organism>
<evidence type="ECO:0000313" key="2">
    <source>
        <dbReference type="Proteomes" id="UP000285376"/>
    </source>
</evidence>
<dbReference type="InterPro" id="IPR029060">
    <property type="entry name" value="PIN-like_dom_sf"/>
</dbReference>
<evidence type="ECO:0008006" key="3">
    <source>
        <dbReference type="Google" id="ProtNLM"/>
    </source>
</evidence>
<evidence type="ECO:0000313" key="1">
    <source>
        <dbReference type="EMBL" id="RHW45149.1"/>
    </source>
</evidence>
<dbReference type="EMBL" id="QWLM01000011">
    <property type="protein sequence ID" value="RHW45149.1"/>
    <property type="molecule type" value="Genomic_DNA"/>
</dbReference>
<protein>
    <recommendedName>
        <fullName evidence="3">PIN domain-containing protein</fullName>
    </recommendedName>
</protein>
<reference evidence="1 2" key="1">
    <citation type="submission" date="2018-08" db="EMBL/GenBank/DDBJ databases">
        <title>Whole genome sequence analysis of Dermacoccus abyssi bacteria isolated from Deep Mariana trench Micromonospora spp reveals genes involved in the environmental adaptation and production of secondary metabolites.</title>
        <authorList>
            <person name="Abdel-Mageed W.M."/>
            <person name="Lehri B."/>
            <person name="Nouioui I."/>
            <person name="Goodfellow I."/>
            <person name="Jaspars M."/>
            <person name="Karlyshev A."/>
        </authorList>
    </citation>
    <scope>NUCLEOTIDE SEQUENCE [LARGE SCALE GENOMIC DNA]</scope>
    <source>
        <strain evidence="1 2">MT1.1</strain>
    </source>
</reference>
<sequence length="141" mass="15739">MNDVVYLLDNNVLSRLTREQRRADLLRTQCFITADVLHEARGFADEVRDIPVRPVTKAVLARLVRVMHSIAPKDTSLVDLYANKGSADPVLIAIALDIMETEQDTLMPRRIILVTGDKAVSSTCQRLGVTSLGFDDFVQML</sequence>
<dbReference type="AlphaFoldDB" id="A0A417Z4D6"/>